<keyword evidence="6" id="KW-0238">DNA-binding</keyword>
<keyword evidence="8" id="KW-0131">Cell cycle</keyword>
<evidence type="ECO:0000256" key="2">
    <source>
        <dbReference type="ARBA" id="ARBA00011480"/>
    </source>
</evidence>
<evidence type="ECO:0000256" key="3">
    <source>
        <dbReference type="ARBA" id="ARBA00022705"/>
    </source>
</evidence>
<keyword evidence="4" id="KW-0547">Nucleotide-binding</keyword>
<evidence type="ECO:0000256" key="10">
    <source>
        <dbReference type="SAM" id="MobiDB-lite"/>
    </source>
</evidence>
<dbReference type="PANTHER" id="PTHR46765:SF1">
    <property type="entry name" value="P-LOOP CONTAINING NUCLEOSIDE TRIPHOSPHATE HYDROLASES SUPERFAMILY PROTEIN"/>
    <property type="match status" value="1"/>
</dbReference>
<dbReference type="Pfam" id="PF00004">
    <property type="entry name" value="AAA"/>
    <property type="match status" value="1"/>
</dbReference>
<dbReference type="PANTHER" id="PTHR46765">
    <property type="entry name" value="P-LOOP CONTAINING NUCLEOSIDE TRIPHOSPHATE HYDROLASES SUPERFAMILY PROTEIN"/>
    <property type="match status" value="1"/>
</dbReference>
<dbReference type="InterPro" id="IPR003959">
    <property type="entry name" value="ATPase_AAA_core"/>
</dbReference>
<dbReference type="SUPFAM" id="SSF52540">
    <property type="entry name" value="P-loop containing nucleoside triphosphate hydrolases"/>
    <property type="match status" value="1"/>
</dbReference>
<feature type="domain" description="AAA+ ATPase" evidence="11">
    <location>
        <begin position="308"/>
        <end position="460"/>
    </location>
</feature>
<keyword evidence="5" id="KW-0067">ATP-binding</keyword>
<dbReference type="Gene3D" id="1.10.8.60">
    <property type="match status" value="1"/>
</dbReference>
<feature type="compositionally biased region" description="Basic and acidic residues" evidence="10">
    <location>
        <begin position="841"/>
        <end position="865"/>
    </location>
</feature>
<keyword evidence="13" id="KW-1185">Reference proteome</keyword>
<feature type="region of interest" description="Disordered" evidence="10">
    <location>
        <begin position="23"/>
        <end position="90"/>
    </location>
</feature>
<dbReference type="CDD" id="cd00009">
    <property type="entry name" value="AAA"/>
    <property type="match status" value="1"/>
</dbReference>
<dbReference type="InterPro" id="IPR027417">
    <property type="entry name" value="P-loop_NTPase"/>
</dbReference>
<evidence type="ECO:0000256" key="8">
    <source>
        <dbReference type="ARBA" id="ARBA00023306"/>
    </source>
</evidence>
<comment type="similarity">
    <text evidence="9">Belongs to the activator 1 small subunits family. CTF18 subfamily.</text>
</comment>
<dbReference type="SMART" id="SM00382">
    <property type="entry name" value="AAA"/>
    <property type="match status" value="1"/>
</dbReference>
<comment type="subunit">
    <text evidence="2">Heterotetramer of subunits RFC2, RFC3, RFC4 and RFC5 that can form a complex with RFC1.</text>
</comment>
<dbReference type="InterPro" id="IPR053016">
    <property type="entry name" value="CTF18-RFC_complex"/>
</dbReference>
<accession>A0A7I8JT32</accession>
<proteinExistence type="inferred from homology"/>
<dbReference type="GO" id="GO:0006260">
    <property type="term" value="P:DNA replication"/>
    <property type="evidence" value="ECO:0007669"/>
    <property type="project" value="UniProtKB-KW"/>
</dbReference>
<evidence type="ECO:0000256" key="5">
    <source>
        <dbReference type="ARBA" id="ARBA00022840"/>
    </source>
</evidence>
<evidence type="ECO:0000256" key="1">
    <source>
        <dbReference type="ARBA" id="ARBA00004123"/>
    </source>
</evidence>
<dbReference type="EMBL" id="CACRZD030000018">
    <property type="protein sequence ID" value="CAA6673279.1"/>
    <property type="molecule type" value="Genomic_DNA"/>
</dbReference>
<evidence type="ECO:0000259" key="11">
    <source>
        <dbReference type="SMART" id="SM00382"/>
    </source>
</evidence>
<name>A0A7I8JT32_SPIIN</name>
<comment type="subcellular location">
    <subcellularLocation>
        <location evidence="1">Nucleus</location>
    </subcellularLocation>
</comment>
<evidence type="ECO:0000313" key="13">
    <source>
        <dbReference type="Proteomes" id="UP001189122"/>
    </source>
</evidence>
<dbReference type="AlphaFoldDB" id="A0A7I8JT32"/>
<evidence type="ECO:0000313" key="12">
    <source>
        <dbReference type="EMBL" id="CAA2634271.1"/>
    </source>
</evidence>
<dbReference type="InterPro" id="IPR003593">
    <property type="entry name" value="AAA+_ATPase"/>
</dbReference>
<dbReference type="Proteomes" id="UP001189122">
    <property type="component" value="Unassembled WGS sequence"/>
</dbReference>
<feature type="region of interest" description="Disordered" evidence="10">
    <location>
        <begin position="785"/>
        <end position="894"/>
    </location>
</feature>
<keyword evidence="7" id="KW-0539">Nucleus</keyword>
<evidence type="ECO:0000256" key="9">
    <source>
        <dbReference type="ARBA" id="ARBA00043975"/>
    </source>
</evidence>
<dbReference type="CDD" id="cd18140">
    <property type="entry name" value="HLD_clamp_RFC"/>
    <property type="match status" value="1"/>
</dbReference>
<dbReference type="Gene3D" id="3.40.50.300">
    <property type="entry name" value="P-loop containing nucleotide triphosphate hydrolases"/>
    <property type="match status" value="1"/>
</dbReference>
<feature type="compositionally biased region" description="Low complexity" evidence="10">
    <location>
        <begin position="785"/>
        <end position="798"/>
    </location>
</feature>
<sequence length="894" mass="99368">MDVPLAEELEWLESAFLQEESVEEFEEELPVASGAGTVDDCRWPPFQSQVSSRKRPSSLESKAAPEISSEDKRRKRSAAKDDEEEEDMIRCSPSKYQSAFIAPTHERFLSRFASEIDGDCIPVTGPCGERVYAKMSAGAMDYMPKKLGIERSGLLSEPINVLMEKVEQEALLKALQESAASSVDSVEVTSPDNEQLWVEKYAPKSFTELLSDEQTNREVLLWLKQWDSCVFGSHIRATSDDVLSSLRRHCSVVQHHKAYGHKNAFGQKASLNNQIINQSNTENDENGRLQGSSEMWNKLSKANNGTPEQKVLLLCGPPGLGKTTLAHVAARHSGYRVVEINASDDRSSSTIESKIIDVLQMNSVTADTRPKCLVIDEIDGSLGEGKGAVDVILKMATAEKKHVGNKDSSSDVATGKITSKRRQTATLSRPVICICNDLYAPALRPLRQISKVHMFVQPQLKYICKKEGFKTSSMALTTLAEYTECDIRSCLNTLQFLNKKKENLNILEVSSQVVGRKDVSRSAFDVWKEKKKAKHERKSVKGCGVHGDFNGDYELTMDGIHENFLQLCFHDPIMQKTVRCLDVLGISDIFFATSCVLNKFYQPSIAITINRLIAQVEKPNIEWPRSFHRCRAMLMEKKDLLTSWHSRISPYISRHLSSEAFVEDVVSPLLYILSPKALRPVALHLLSENEKGDLFQLVDTMVSYSITYKNSKPEAPAVPQKYGSSSDAPAFSFDPPIDELVNFKGYQSGHATLSLAMKQIVAHEVGKHRILRGSAGALVGEAGDAAALPSKSSSPAVPGGDQGRGKTPPTLGLSKTPANGAPKKAYRDSNRAPRRPANFFDRFRKPSKESEARGDEGREQEAGKRDSRRRPVLFKYNEGFTNAVKRPVRLRELL</sequence>
<dbReference type="GO" id="GO:0005524">
    <property type="term" value="F:ATP binding"/>
    <property type="evidence" value="ECO:0007669"/>
    <property type="project" value="UniProtKB-KW"/>
</dbReference>
<dbReference type="GO" id="GO:0005634">
    <property type="term" value="C:nucleus"/>
    <property type="evidence" value="ECO:0007669"/>
    <property type="project" value="UniProtKB-SubCell"/>
</dbReference>
<dbReference type="EMBL" id="LR743605">
    <property type="protein sequence ID" value="CAA2634271.1"/>
    <property type="molecule type" value="Genomic_DNA"/>
</dbReference>
<reference evidence="12 13" key="1">
    <citation type="submission" date="2019-12" db="EMBL/GenBank/DDBJ databases">
        <authorList>
            <person name="Scholz U."/>
            <person name="Mascher M."/>
            <person name="Fiebig A."/>
        </authorList>
    </citation>
    <scope>NUCLEOTIDE SEQUENCE</scope>
</reference>
<keyword evidence="3" id="KW-0235">DNA replication</keyword>
<dbReference type="InterPro" id="IPR047854">
    <property type="entry name" value="RFC_lid"/>
</dbReference>
<evidence type="ECO:0000256" key="7">
    <source>
        <dbReference type="ARBA" id="ARBA00023242"/>
    </source>
</evidence>
<organism evidence="12">
    <name type="scientific">Spirodela intermedia</name>
    <name type="common">Intermediate duckweed</name>
    <dbReference type="NCBI Taxonomy" id="51605"/>
    <lineage>
        <taxon>Eukaryota</taxon>
        <taxon>Viridiplantae</taxon>
        <taxon>Streptophyta</taxon>
        <taxon>Embryophyta</taxon>
        <taxon>Tracheophyta</taxon>
        <taxon>Spermatophyta</taxon>
        <taxon>Magnoliopsida</taxon>
        <taxon>Liliopsida</taxon>
        <taxon>Araceae</taxon>
        <taxon>Lemnoideae</taxon>
        <taxon>Spirodela</taxon>
    </lineage>
</organism>
<dbReference type="GO" id="GO:0003677">
    <property type="term" value="F:DNA binding"/>
    <property type="evidence" value="ECO:0007669"/>
    <property type="project" value="UniProtKB-KW"/>
</dbReference>
<evidence type="ECO:0000256" key="6">
    <source>
        <dbReference type="ARBA" id="ARBA00023125"/>
    </source>
</evidence>
<evidence type="ECO:0000256" key="4">
    <source>
        <dbReference type="ARBA" id="ARBA00022741"/>
    </source>
</evidence>
<gene>
    <name evidence="12" type="ORF">SI7747_18019696</name>
</gene>
<protein>
    <recommendedName>
        <fullName evidence="11">AAA+ ATPase domain-containing protein</fullName>
    </recommendedName>
</protein>
<dbReference type="GO" id="GO:0016887">
    <property type="term" value="F:ATP hydrolysis activity"/>
    <property type="evidence" value="ECO:0007669"/>
    <property type="project" value="InterPro"/>
</dbReference>